<keyword evidence="1" id="KW-0677">Repeat</keyword>
<feature type="domain" description="HYR" evidence="5">
    <location>
        <begin position="163"/>
        <end position="245"/>
    </location>
</feature>
<dbReference type="Pfam" id="PF02494">
    <property type="entry name" value="HYR"/>
    <property type="match status" value="6"/>
</dbReference>
<evidence type="ECO:0000256" key="1">
    <source>
        <dbReference type="ARBA" id="ARBA00022737"/>
    </source>
</evidence>
<evidence type="ECO:0000259" key="5">
    <source>
        <dbReference type="PROSITE" id="PS50825"/>
    </source>
</evidence>
<feature type="domain" description="SRCR" evidence="4">
    <location>
        <begin position="527"/>
        <end position="568"/>
    </location>
</feature>
<evidence type="ECO:0000313" key="6">
    <source>
        <dbReference type="Proteomes" id="UP000694865"/>
    </source>
</evidence>
<reference evidence="7" key="1">
    <citation type="submission" date="2025-08" db="UniProtKB">
        <authorList>
            <consortium name="RefSeq"/>
        </authorList>
    </citation>
    <scope>IDENTIFICATION</scope>
    <source>
        <tissue evidence="7">Testes</tissue>
    </source>
</reference>
<dbReference type="InterPro" id="IPR001190">
    <property type="entry name" value="SRCR"/>
</dbReference>
<keyword evidence="6" id="KW-1185">Reference proteome</keyword>
<dbReference type="InterPro" id="IPR003410">
    <property type="entry name" value="HYR_dom"/>
</dbReference>
<dbReference type="RefSeq" id="XP_006817015.1">
    <property type="nucleotide sequence ID" value="XM_006816952.1"/>
</dbReference>
<dbReference type="Pfam" id="PF00530">
    <property type="entry name" value="SRCR"/>
    <property type="match status" value="1"/>
</dbReference>
<evidence type="ECO:0000256" key="3">
    <source>
        <dbReference type="PROSITE-ProRule" id="PRU00196"/>
    </source>
</evidence>
<name>A0ABM0MAH4_SACKO</name>
<dbReference type="Proteomes" id="UP000694865">
    <property type="component" value="Unplaced"/>
</dbReference>
<feature type="domain" description="HYR" evidence="5">
    <location>
        <begin position="406"/>
        <end position="489"/>
    </location>
</feature>
<feature type="domain" description="HYR" evidence="5">
    <location>
        <begin position="1"/>
        <end position="82"/>
    </location>
</feature>
<proteinExistence type="predicted"/>
<evidence type="ECO:0000259" key="4">
    <source>
        <dbReference type="PROSITE" id="PS50287"/>
    </source>
</evidence>
<feature type="domain" description="HYR" evidence="5">
    <location>
        <begin position="246"/>
        <end position="325"/>
    </location>
</feature>
<dbReference type="GeneID" id="102807139"/>
<dbReference type="PANTHER" id="PTHR24273:SF32">
    <property type="entry name" value="HYALIN"/>
    <property type="match status" value="1"/>
</dbReference>
<dbReference type="PROSITE" id="PS50825">
    <property type="entry name" value="HYR"/>
    <property type="match status" value="6"/>
</dbReference>
<evidence type="ECO:0000313" key="7">
    <source>
        <dbReference type="RefSeq" id="XP_006817015.1"/>
    </source>
</evidence>
<dbReference type="SUPFAM" id="SSF56487">
    <property type="entry name" value="SRCR-like"/>
    <property type="match status" value="1"/>
</dbReference>
<dbReference type="PROSITE" id="PS50287">
    <property type="entry name" value="SRCR_2"/>
    <property type="match status" value="1"/>
</dbReference>
<accession>A0ABM0MAH4</accession>
<keyword evidence="2" id="KW-1015">Disulfide bond</keyword>
<dbReference type="InterPro" id="IPR036772">
    <property type="entry name" value="SRCR-like_dom_sf"/>
</dbReference>
<feature type="non-terminal residue" evidence="7">
    <location>
        <position position="568"/>
    </location>
</feature>
<comment type="caution">
    <text evidence="3">Lacks conserved residue(s) required for the propagation of feature annotation.</text>
</comment>
<evidence type="ECO:0000256" key="2">
    <source>
        <dbReference type="ARBA" id="ARBA00023157"/>
    </source>
</evidence>
<feature type="non-terminal residue" evidence="7">
    <location>
        <position position="1"/>
    </location>
</feature>
<feature type="domain" description="HYR" evidence="5">
    <location>
        <begin position="326"/>
        <end position="405"/>
    </location>
</feature>
<sequence>NENPTFEGCPNDITRSANPGKAYAIVTWNEPVASDNSGYIASLIKSKTSGDEISIGQTTVTYRAEDQTGNVGTCVFVITVTDDEDPTLSNCPSNIHRNTDAGKPYATVTWQEPTPGDNSGLPVMTSTRSRGDQLYIGVNEVTYTVTDPSGNLALPCSFTITVNDSENPIITLCPSDINQGTDPGTDVAEVRWDLPVAEDNSGIVSVVGNYQPGDVFDIGTTTVNYEASDESGHTDTCSFQIVVFDDEIPNIICPADIAQNSDPGKATTEVTWNVPSGSDNTGVKSVTSDWQPGDTFPIFTTLVTYTVTDIYDNSFECTFKVVVFDIEPPTIICFEDKQTSTRPGLPTSIVTWSDPRVGDNSGDENVIYISTMSSGDAFPIGTTTISYYAIDPSGNSATCEFTIEVIDDEPPVIACPTPITVNTEPGKPDALVEWNHPVPTDNSQQNPILLFDGGSPGDRFGIGHNKITYTSKDSSGNTQGCEFTITVEDHEPPTITCPADIIIEANPWPSVIVSWPYPAITDNCAKVNIADGPSLREGRVEIYENEKWTSICGDWWDKPDADVVCRQL</sequence>
<dbReference type="PRINTS" id="PR00258">
    <property type="entry name" value="SPERACTRCPTR"/>
</dbReference>
<dbReference type="PANTHER" id="PTHR24273">
    <property type="entry name" value="FI04643P-RELATED"/>
    <property type="match status" value="1"/>
</dbReference>
<dbReference type="Gene3D" id="3.10.250.10">
    <property type="entry name" value="SRCR-like domain"/>
    <property type="match status" value="1"/>
</dbReference>
<gene>
    <name evidence="7" type="primary">LOC102807139</name>
</gene>
<feature type="domain" description="HYR" evidence="5">
    <location>
        <begin position="83"/>
        <end position="162"/>
    </location>
</feature>
<organism evidence="6 7">
    <name type="scientific">Saccoglossus kowalevskii</name>
    <name type="common">Acorn worm</name>
    <dbReference type="NCBI Taxonomy" id="10224"/>
    <lineage>
        <taxon>Eukaryota</taxon>
        <taxon>Metazoa</taxon>
        <taxon>Hemichordata</taxon>
        <taxon>Enteropneusta</taxon>
        <taxon>Harrimaniidae</taxon>
        <taxon>Saccoglossus</taxon>
    </lineage>
</organism>
<protein>
    <submittedName>
        <fullName evidence="7">Hyalin-like</fullName>
    </submittedName>
</protein>